<keyword evidence="8" id="KW-0630">Potassium</keyword>
<dbReference type="SUPFAM" id="SSF54631">
    <property type="entry name" value="CBS-domain pair"/>
    <property type="match status" value="1"/>
</dbReference>
<feature type="binding site" evidence="6">
    <location>
        <position position="453"/>
    </location>
    <ligand>
        <name>IMP</name>
        <dbReference type="ChEBI" id="CHEBI:58053"/>
    </ligand>
</feature>
<keyword evidence="7" id="KW-0520">NAD</keyword>
<keyword evidence="2" id="KW-0479">Metal-binding</keyword>
<dbReference type="Proteomes" id="UP000247099">
    <property type="component" value="Unassembled WGS sequence"/>
</dbReference>
<proteinExistence type="inferred from homology"/>
<feature type="binding site" description="in other chain" evidence="8">
    <location>
        <position position="343"/>
    </location>
    <ligand>
        <name>K(+)</name>
        <dbReference type="ChEBI" id="CHEBI:29103"/>
        <note>ligand shared between two tetrameric partners</note>
    </ligand>
</feature>
<feature type="domain" description="CBS" evidence="11">
    <location>
        <begin position="112"/>
        <end position="171"/>
    </location>
</feature>
<dbReference type="InterPro" id="IPR000644">
    <property type="entry name" value="CBS_dom"/>
</dbReference>
<evidence type="ECO:0000256" key="4">
    <source>
        <dbReference type="ARBA" id="ARBA00023122"/>
    </source>
</evidence>
<keyword evidence="3" id="KW-0560">Oxidoreductase</keyword>
<keyword evidence="13" id="KW-1185">Reference proteome</keyword>
<dbReference type="Gene3D" id="3.20.20.70">
    <property type="entry name" value="Aldolase class I"/>
    <property type="match status" value="1"/>
</dbReference>
<dbReference type="AlphaFoldDB" id="A0A317ZF29"/>
<comment type="caution">
    <text evidence="12">The sequence shown here is derived from an EMBL/GenBank/DDBJ whole genome shotgun (WGS) entry which is preliminary data.</text>
</comment>
<feature type="binding site" evidence="6">
    <location>
        <begin position="376"/>
        <end position="378"/>
    </location>
    <ligand>
        <name>IMP</name>
        <dbReference type="ChEBI" id="CHEBI:58053"/>
    </ligand>
</feature>
<dbReference type="PANTHER" id="PTHR11911">
    <property type="entry name" value="INOSINE-5-MONOPHOSPHATE DEHYDROGENASE RELATED"/>
    <property type="match status" value="1"/>
</dbReference>
<evidence type="ECO:0000256" key="1">
    <source>
        <dbReference type="ARBA" id="ARBA00005502"/>
    </source>
</evidence>
<dbReference type="RefSeq" id="WP_110132145.1">
    <property type="nucleotide sequence ID" value="NZ_QHJQ01000014.1"/>
</dbReference>
<dbReference type="GO" id="GO:0003938">
    <property type="term" value="F:IMP dehydrogenase activity"/>
    <property type="evidence" value="ECO:0007669"/>
    <property type="project" value="InterPro"/>
</dbReference>
<evidence type="ECO:0000256" key="8">
    <source>
        <dbReference type="PIRSR" id="PIRSR000130-4"/>
    </source>
</evidence>
<dbReference type="SMART" id="SM01240">
    <property type="entry name" value="IMPDH"/>
    <property type="match status" value="1"/>
</dbReference>
<dbReference type="SMART" id="SM00116">
    <property type="entry name" value="CBS"/>
    <property type="match status" value="2"/>
</dbReference>
<evidence type="ECO:0000259" key="11">
    <source>
        <dbReference type="PROSITE" id="PS51371"/>
    </source>
</evidence>
<dbReference type="FunFam" id="3.20.20.70:FF:000424">
    <property type="entry name" value="Inosine-5'-monophosphate dehydrogenase 2"/>
    <property type="match status" value="1"/>
</dbReference>
<feature type="binding site" evidence="6">
    <location>
        <begin position="422"/>
        <end position="426"/>
    </location>
    <ligand>
        <name>IMP</name>
        <dbReference type="ChEBI" id="CHEBI:58053"/>
    </ligand>
</feature>
<feature type="binding site" evidence="6">
    <location>
        <begin position="398"/>
        <end position="399"/>
    </location>
    <ligand>
        <name>IMP</name>
        <dbReference type="ChEBI" id="CHEBI:58053"/>
    </ligand>
</feature>
<name>A0A317ZF29_9BACT</name>
<feature type="active site" description="Thioimidate intermediate" evidence="5">
    <location>
        <position position="343"/>
    </location>
</feature>
<dbReference type="Pfam" id="PF00478">
    <property type="entry name" value="IMPDH"/>
    <property type="match status" value="1"/>
</dbReference>
<feature type="active site" description="Proton acceptor" evidence="5">
    <location>
        <position position="438"/>
    </location>
</feature>
<dbReference type="Pfam" id="PF00571">
    <property type="entry name" value="CBS"/>
    <property type="match status" value="2"/>
</dbReference>
<dbReference type="InParanoid" id="A0A317ZF29"/>
<dbReference type="InterPro" id="IPR013785">
    <property type="entry name" value="Aldolase_TIM"/>
</dbReference>
<dbReference type="PROSITE" id="PS51371">
    <property type="entry name" value="CBS"/>
    <property type="match status" value="2"/>
</dbReference>
<evidence type="ECO:0000256" key="2">
    <source>
        <dbReference type="ARBA" id="ARBA00022723"/>
    </source>
</evidence>
<evidence type="ECO:0000256" key="10">
    <source>
        <dbReference type="SAM" id="MobiDB-lite"/>
    </source>
</evidence>
<dbReference type="InterPro" id="IPR046342">
    <property type="entry name" value="CBS_dom_sf"/>
</dbReference>
<evidence type="ECO:0000256" key="7">
    <source>
        <dbReference type="PIRSR" id="PIRSR000130-3"/>
    </source>
</evidence>
<dbReference type="PIRSF" id="PIRSF000130">
    <property type="entry name" value="IMPDH"/>
    <property type="match status" value="1"/>
</dbReference>
<feature type="binding site" description="in other chain" evidence="8">
    <location>
        <position position="340"/>
    </location>
    <ligand>
        <name>K(+)</name>
        <dbReference type="ChEBI" id="CHEBI:29103"/>
        <note>ligand shared between two tetrameric partners</note>
    </ligand>
</feature>
<evidence type="ECO:0000313" key="13">
    <source>
        <dbReference type="Proteomes" id="UP000247099"/>
    </source>
</evidence>
<gene>
    <name evidence="12" type="ORF">DDZ13_14310</name>
</gene>
<organism evidence="12 13">
    <name type="scientific">Coraliomargarita sinensis</name>
    <dbReference type="NCBI Taxonomy" id="2174842"/>
    <lineage>
        <taxon>Bacteria</taxon>
        <taxon>Pseudomonadati</taxon>
        <taxon>Verrucomicrobiota</taxon>
        <taxon>Opitutia</taxon>
        <taxon>Puniceicoccales</taxon>
        <taxon>Coraliomargaritaceae</taxon>
        <taxon>Coraliomargarita</taxon>
    </lineage>
</organism>
<dbReference type="GO" id="GO:0006183">
    <property type="term" value="P:GTP biosynthetic process"/>
    <property type="evidence" value="ECO:0007669"/>
    <property type="project" value="TreeGrafter"/>
</dbReference>
<evidence type="ECO:0000256" key="6">
    <source>
        <dbReference type="PIRSR" id="PIRSR000130-2"/>
    </source>
</evidence>
<dbReference type="GO" id="GO:0046872">
    <property type="term" value="F:metal ion binding"/>
    <property type="evidence" value="ECO:0007669"/>
    <property type="project" value="UniProtKB-KW"/>
</dbReference>
<reference evidence="12 13" key="1">
    <citation type="submission" date="2018-05" db="EMBL/GenBank/DDBJ databases">
        <title>Coraliomargarita sinensis sp. nov., isolated from a marine solar saltern.</title>
        <authorList>
            <person name="Zhou L.Y."/>
        </authorList>
    </citation>
    <scope>NUCLEOTIDE SEQUENCE [LARGE SCALE GENOMIC DNA]</scope>
    <source>
        <strain evidence="12 13">WN38</strain>
    </source>
</reference>
<evidence type="ECO:0000256" key="9">
    <source>
        <dbReference type="PROSITE-ProRule" id="PRU00703"/>
    </source>
</evidence>
<dbReference type="InterPro" id="IPR005990">
    <property type="entry name" value="IMP_DH"/>
</dbReference>
<feature type="binding site" evidence="6">
    <location>
        <position position="341"/>
    </location>
    <ligand>
        <name>IMP</name>
        <dbReference type="ChEBI" id="CHEBI:58053"/>
    </ligand>
</feature>
<evidence type="ECO:0000256" key="5">
    <source>
        <dbReference type="PIRSR" id="PIRSR000130-1"/>
    </source>
</evidence>
<dbReference type="EMBL" id="QHJQ01000014">
    <property type="protein sequence ID" value="PXA02957.1"/>
    <property type="molecule type" value="Genomic_DNA"/>
</dbReference>
<evidence type="ECO:0000256" key="3">
    <source>
        <dbReference type="ARBA" id="ARBA00023002"/>
    </source>
</evidence>
<dbReference type="PANTHER" id="PTHR11911:SF111">
    <property type="entry name" value="INOSINE-5'-MONOPHOSPHATE DEHYDROGENASE"/>
    <property type="match status" value="1"/>
</dbReference>
<feature type="binding site" description="in other chain" evidence="8">
    <location>
        <position position="338"/>
    </location>
    <ligand>
        <name>K(+)</name>
        <dbReference type="ChEBI" id="CHEBI:29103"/>
        <note>ligand shared between two tetrameric partners</note>
    </ligand>
</feature>
<feature type="binding site" evidence="7">
    <location>
        <begin position="336"/>
        <end position="338"/>
    </location>
    <ligand>
        <name>NAD(+)</name>
        <dbReference type="ChEBI" id="CHEBI:57540"/>
    </ligand>
</feature>
<dbReference type="CDD" id="cd04601">
    <property type="entry name" value="CBS_pair_IMPDH"/>
    <property type="match status" value="1"/>
</dbReference>
<dbReference type="SUPFAM" id="SSF51412">
    <property type="entry name" value="Inosine monophosphate dehydrogenase (IMPDH)"/>
    <property type="match status" value="1"/>
</dbReference>
<dbReference type="CDD" id="cd00381">
    <property type="entry name" value="IMPDH"/>
    <property type="match status" value="1"/>
</dbReference>
<keyword evidence="4 9" id="KW-0129">CBS domain</keyword>
<dbReference type="OrthoDB" id="9805398at2"/>
<dbReference type="FunCoup" id="A0A317ZF29">
    <property type="interactions" value="371"/>
</dbReference>
<evidence type="ECO:0000313" key="12">
    <source>
        <dbReference type="EMBL" id="PXA02957.1"/>
    </source>
</evidence>
<comment type="similarity">
    <text evidence="1">Belongs to the IMPDH/GMPR family.</text>
</comment>
<sequence length="525" mass="56426">MKAPATPRIEDYYLPAEAFFSSNLPVGLTYDDISLATLYSEVLPRQTNLVTRLSKTLELQIPVISSDMDTVTESKMAIQMALNGGMGLIHYNMSDEKQVKEVARVKNHIHGFIQEPIKVGPDQTVGEIIERIADRGYGFSTFPVVDENNKLLGLLPGRVVKPRYASRLVSEGMTPRDQIYTLLEKDITKDPIKVADKFFTEHMGIHKLLVVDDEDRLRGLFTLSDIERIESESQQSVKPARDDHFRLICGAAIAAHRKTDGSLDRDRIFEHVGKLVDEGVDAIAVSTAHGFTKGVGDSVKMIREEFPDLTLIAGNVTSAEGVEYLADAGANSVKIGQGPGSICTTRVVAGVGIPQMTALYVASIAAQKKGVSILADGGITKSGDMVKALTLADGVMCGSLLAGCNEAPGQIIEINGKLYKQYRGMGSSSAMKEGSAARYGHDRKDVATKAAAEGIEALKESVGSLSGVLRDLVGGIQSGMGYLGASDLAQLRANARYIRVSPAGQRESSPHDVITVKTSDTEASK</sequence>
<protein>
    <submittedName>
        <fullName evidence="12">Malate dehydrogenase</fullName>
    </submittedName>
</protein>
<dbReference type="InterPro" id="IPR001093">
    <property type="entry name" value="IMP_DH_GMPRt"/>
</dbReference>
<feature type="region of interest" description="Disordered" evidence="10">
    <location>
        <begin position="502"/>
        <end position="525"/>
    </location>
</feature>
<feature type="domain" description="CBS" evidence="11">
    <location>
        <begin position="173"/>
        <end position="236"/>
    </location>
</feature>
<accession>A0A317ZF29</accession>